<dbReference type="GO" id="GO:0008289">
    <property type="term" value="F:lipid binding"/>
    <property type="evidence" value="ECO:0007669"/>
    <property type="project" value="UniProtKB-KW"/>
</dbReference>
<accession>A0AAV9J7B5</accession>
<feature type="compositionally biased region" description="Acidic residues" evidence="9">
    <location>
        <begin position="726"/>
        <end position="743"/>
    </location>
</feature>
<feature type="domain" description="SMP-LTD" evidence="11">
    <location>
        <begin position="303"/>
        <end position="494"/>
    </location>
</feature>
<feature type="compositionally biased region" description="Polar residues" evidence="9">
    <location>
        <begin position="750"/>
        <end position="768"/>
    </location>
</feature>
<reference evidence="12 13" key="1">
    <citation type="submission" date="2021-11" db="EMBL/GenBank/DDBJ databases">
        <title>Black yeast isolated from Biological Soil Crust.</title>
        <authorList>
            <person name="Kurbessoian T."/>
        </authorList>
    </citation>
    <scope>NUCLEOTIDE SEQUENCE [LARGE SCALE GENOMIC DNA]</scope>
    <source>
        <strain evidence="12 13">CCFEE 5522</strain>
    </source>
</reference>
<dbReference type="GO" id="GO:0032865">
    <property type="term" value="C:ERMES complex"/>
    <property type="evidence" value="ECO:0007669"/>
    <property type="project" value="TreeGrafter"/>
</dbReference>
<feature type="compositionally biased region" description="Basic and acidic residues" evidence="9">
    <location>
        <begin position="677"/>
        <end position="692"/>
    </location>
</feature>
<keyword evidence="6" id="KW-0445">Lipid transport</keyword>
<organism evidence="12 13">
    <name type="scientific">Oleoguttula mirabilis</name>
    <dbReference type="NCBI Taxonomy" id="1507867"/>
    <lineage>
        <taxon>Eukaryota</taxon>
        <taxon>Fungi</taxon>
        <taxon>Dikarya</taxon>
        <taxon>Ascomycota</taxon>
        <taxon>Pezizomycotina</taxon>
        <taxon>Dothideomycetes</taxon>
        <taxon>Dothideomycetidae</taxon>
        <taxon>Mycosphaerellales</taxon>
        <taxon>Teratosphaeriaceae</taxon>
        <taxon>Oleoguttula</taxon>
    </lineage>
</organism>
<evidence type="ECO:0000313" key="13">
    <source>
        <dbReference type="Proteomes" id="UP001324427"/>
    </source>
</evidence>
<evidence type="ECO:0000313" key="12">
    <source>
        <dbReference type="EMBL" id="KAK4540633.1"/>
    </source>
</evidence>
<dbReference type="AlphaFoldDB" id="A0AAV9J7B5"/>
<dbReference type="PANTHER" id="PTHR13466">
    <property type="entry name" value="TEX2 PROTEIN-RELATED"/>
    <property type="match status" value="1"/>
</dbReference>
<feature type="region of interest" description="Disordered" evidence="9">
    <location>
        <begin position="797"/>
        <end position="925"/>
    </location>
</feature>
<feature type="region of interest" description="Disordered" evidence="9">
    <location>
        <begin position="939"/>
        <end position="963"/>
    </location>
</feature>
<dbReference type="Proteomes" id="UP001324427">
    <property type="component" value="Unassembled WGS sequence"/>
</dbReference>
<evidence type="ECO:0000259" key="11">
    <source>
        <dbReference type="PROSITE" id="PS51847"/>
    </source>
</evidence>
<keyword evidence="5 10" id="KW-1133">Transmembrane helix</keyword>
<keyword evidence="7" id="KW-0446">Lipid-binding</keyword>
<evidence type="ECO:0000256" key="2">
    <source>
        <dbReference type="ARBA" id="ARBA00022448"/>
    </source>
</evidence>
<name>A0AAV9J7B5_9PEZI</name>
<keyword evidence="13" id="KW-1185">Reference proteome</keyword>
<dbReference type="PANTHER" id="PTHR13466:SF19">
    <property type="entry name" value="NUCLEUS-VACUOLE JUNCTION PROTEIN 2"/>
    <property type="match status" value="1"/>
</dbReference>
<keyword evidence="3 10" id="KW-0812">Transmembrane</keyword>
<dbReference type="CDD" id="cd21675">
    <property type="entry name" value="SMP_TEX2"/>
    <property type="match status" value="1"/>
</dbReference>
<feature type="compositionally biased region" description="Polar residues" evidence="9">
    <location>
        <begin position="1063"/>
        <end position="1072"/>
    </location>
</feature>
<feature type="compositionally biased region" description="Basic and acidic residues" evidence="9">
    <location>
        <begin position="1101"/>
        <end position="1117"/>
    </location>
</feature>
<gene>
    <name evidence="12" type="ORF">LTR36_009064</name>
</gene>
<dbReference type="GO" id="GO:1990456">
    <property type="term" value="P:mitochondrion-endoplasmic reticulum membrane tethering"/>
    <property type="evidence" value="ECO:0007669"/>
    <property type="project" value="TreeGrafter"/>
</dbReference>
<keyword evidence="2" id="KW-0813">Transport</keyword>
<evidence type="ECO:0000256" key="9">
    <source>
        <dbReference type="SAM" id="MobiDB-lite"/>
    </source>
</evidence>
<protein>
    <recommendedName>
        <fullName evidence="11">SMP-LTD domain-containing protein</fullName>
    </recommendedName>
</protein>
<feature type="compositionally biased region" description="Pro residues" evidence="9">
    <location>
        <begin position="617"/>
        <end position="636"/>
    </location>
</feature>
<dbReference type="PROSITE" id="PS51847">
    <property type="entry name" value="SMP"/>
    <property type="match status" value="1"/>
</dbReference>
<evidence type="ECO:0000256" key="5">
    <source>
        <dbReference type="ARBA" id="ARBA00022989"/>
    </source>
</evidence>
<feature type="transmembrane region" description="Helical" evidence="10">
    <location>
        <begin position="7"/>
        <end position="33"/>
    </location>
</feature>
<keyword evidence="4" id="KW-0256">Endoplasmic reticulum</keyword>
<feature type="region of interest" description="Disordered" evidence="9">
    <location>
        <begin position="595"/>
        <end position="776"/>
    </location>
</feature>
<feature type="compositionally biased region" description="Polar residues" evidence="9">
    <location>
        <begin position="797"/>
        <end position="819"/>
    </location>
</feature>
<feature type="compositionally biased region" description="Low complexity" evidence="9">
    <location>
        <begin position="838"/>
        <end position="849"/>
    </location>
</feature>
<comment type="subcellular location">
    <subcellularLocation>
        <location evidence="1">Endoplasmic reticulum membrane</location>
    </subcellularLocation>
</comment>
<feature type="compositionally biased region" description="Pro residues" evidence="9">
    <location>
        <begin position="825"/>
        <end position="837"/>
    </location>
</feature>
<evidence type="ECO:0000256" key="6">
    <source>
        <dbReference type="ARBA" id="ARBA00023055"/>
    </source>
</evidence>
<dbReference type="InterPro" id="IPR031468">
    <property type="entry name" value="SMP_LBD"/>
</dbReference>
<evidence type="ECO:0000256" key="3">
    <source>
        <dbReference type="ARBA" id="ARBA00022692"/>
    </source>
</evidence>
<evidence type="ECO:0000256" key="10">
    <source>
        <dbReference type="SAM" id="Phobius"/>
    </source>
</evidence>
<dbReference type="GO" id="GO:0005789">
    <property type="term" value="C:endoplasmic reticulum membrane"/>
    <property type="evidence" value="ECO:0007669"/>
    <property type="project" value="UniProtKB-SubCell"/>
</dbReference>
<sequence>MTFTTLAVTYVLGGLTFLPLLLTAVLLPAWLLLPRVSKTGDGAGYTGVLDEEDKASKEALLAAQKDNYDAGNTADGAASGTFAVLRSHHFPSALAALNAKSGGGGGNGGSNGSTDGTVEAGVNSESVYQSMYRSVFDRRKDASTASSVLENAPADGSMAAGSASRVKRKPVGASIFYIVLRHGHLMLYDSPAQLEVRHVISLAHHSISLSEGGAPDGEGGPIMEADLFIKRTAIVLTPTHIPNGLQQLKAAQPKPFYLFSSTCSEKEDFYHALLSTRVRPPIPQPLSAENIIKLQSTLHSTSLTPETRAFDALIGRIFLAIHRTPVAESFIRSKIEKKIARVQKPAFIASLAVKSIDLGDAAPVLSNPRLKDINISGDMTIAFDIRYNGCFQVVIAAVAKLDLGTRFKARTVDVVLATSLQRMSAHVLVRIKPPPSSRIWFCFESAPEMEIKVEPVVSSRQITYTFILRAIEERIRGVITETLVKPNWDDVPFFDTRAQKVRGGIWADEGGEAVGSQKEKVAGVGETADALASAAAAAVRLGGRNEKTMSMPALGTTDAVGTDAFTVSSGADAATSSALKEPQLNPLKRRSVASLPLQRAGTSNLASPAPENLRAPMAPPPKPLRSPSFTSPPPSAPSVAVDGAYGLPVRSDDATLQPPPASKWRSRSSLQTQQARRPMEAVEAVREMRDRTAVPLAAQDDSTNTAPVNDEQAAIPPVDVPSAEPSELDVEGMDINEDEEDGDDRAPWSGTPSLVDSDQVSTGSSKSGAQRRAEQRKNILAATAAATTAAKNWSWNAIANARTRQQQGNGSGRGVQSTDARAHLPPQPRNTIPPPAAPSSSSLASPAAAHSEQQPIGRGKPLPPPGTPLPGPDRPPPKSLWSTAAGLASGASVKRRPVLPPRRTGSVRSVGAGPHVQENGVTSGTLGGQAELLQNVAKSGSTYSEREVGGHHGEEEFGPWNENSGVGAVVEEEFADANRDGGEAVEDISAVVTPLDFGAEAAELGVEGGGEPVSTAHDIEPAARLPPPLPPRRRAGHAAQAQRPENVPAEEQKDVADIVAASANGSAESSHGYSPATVASDHETESDDGGDSASKRSAGLVDEHTTDPRAEVHGPPQ</sequence>
<evidence type="ECO:0000256" key="7">
    <source>
        <dbReference type="ARBA" id="ARBA00023121"/>
    </source>
</evidence>
<evidence type="ECO:0000256" key="1">
    <source>
        <dbReference type="ARBA" id="ARBA00004586"/>
    </source>
</evidence>
<evidence type="ECO:0000256" key="4">
    <source>
        <dbReference type="ARBA" id="ARBA00022824"/>
    </source>
</evidence>
<dbReference type="EMBL" id="JAVFHQ010000064">
    <property type="protein sequence ID" value="KAK4540633.1"/>
    <property type="molecule type" value="Genomic_DNA"/>
</dbReference>
<dbReference type="GO" id="GO:0015914">
    <property type="term" value="P:phospholipid transport"/>
    <property type="evidence" value="ECO:0007669"/>
    <property type="project" value="TreeGrafter"/>
</dbReference>
<proteinExistence type="predicted"/>
<keyword evidence="8 10" id="KW-0472">Membrane</keyword>
<feature type="compositionally biased region" description="Basic and acidic residues" evidence="9">
    <location>
        <begin position="944"/>
        <end position="955"/>
    </location>
</feature>
<feature type="region of interest" description="Disordered" evidence="9">
    <location>
        <begin position="1002"/>
        <end position="1117"/>
    </location>
</feature>
<feature type="compositionally biased region" description="Pro residues" evidence="9">
    <location>
        <begin position="861"/>
        <end position="878"/>
    </location>
</feature>
<comment type="caution">
    <text evidence="12">The sequence shown here is derived from an EMBL/GenBank/DDBJ whole genome shotgun (WGS) entry which is preliminary data.</text>
</comment>
<evidence type="ECO:0000256" key="8">
    <source>
        <dbReference type="ARBA" id="ARBA00023136"/>
    </source>
</evidence>